<evidence type="ECO:0000256" key="1">
    <source>
        <dbReference type="SAM" id="MobiDB-lite"/>
    </source>
</evidence>
<dbReference type="Gene3D" id="2.60.40.10">
    <property type="entry name" value="Immunoglobulins"/>
    <property type="match status" value="1"/>
</dbReference>
<protein>
    <recommendedName>
        <fullName evidence="5">Ig-like domain-containing protein</fullName>
    </recommendedName>
</protein>
<feature type="compositionally biased region" description="Low complexity" evidence="1">
    <location>
        <begin position="123"/>
        <end position="133"/>
    </location>
</feature>
<feature type="region of interest" description="Disordered" evidence="1">
    <location>
        <begin position="120"/>
        <end position="146"/>
    </location>
</feature>
<evidence type="ECO:0000313" key="3">
    <source>
        <dbReference type="Ensembl" id="ENSMMDP00005007291.1"/>
    </source>
</evidence>
<keyword evidence="2" id="KW-1133">Transmembrane helix</keyword>
<proteinExistence type="predicted"/>
<keyword evidence="2" id="KW-0472">Membrane</keyword>
<dbReference type="InterPro" id="IPR013783">
    <property type="entry name" value="Ig-like_fold"/>
</dbReference>
<dbReference type="InParanoid" id="A0A667XE36"/>
<feature type="transmembrane region" description="Helical" evidence="2">
    <location>
        <begin position="72"/>
        <end position="97"/>
    </location>
</feature>
<reference evidence="3" key="3">
    <citation type="submission" date="2025-09" db="UniProtKB">
        <authorList>
            <consortium name="Ensembl"/>
        </authorList>
    </citation>
    <scope>IDENTIFICATION</scope>
</reference>
<keyword evidence="4" id="KW-1185">Reference proteome</keyword>
<reference evidence="3" key="2">
    <citation type="submission" date="2025-08" db="UniProtKB">
        <authorList>
            <consortium name="Ensembl"/>
        </authorList>
    </citation>
    <scope>IDENTIFICATION</scope>
</reference>
<evidence type="ECO:0000256" key="2">
    <source>
        <dbReference type="SAM" id="Phobius"/>
    </source>
</evidence>
<sequence length="146" mass="16341">QAEGLTITWLQDEEPLKEAGPTLTRDPKKLTAESSFKCNISNRVSFEISQTVKKTCPVPEQPATKLLFGFDFWTMVGILAGGGGLVLLLIIVTIVLCTRARRRRYNQLKAEGRGELEMAWSNQQQQQQQQQYQPARHGDPGKSLAL</sequence>
<organism evidence="3 4">
    <name type="scientific">Myripristis murdjan</name>
    <name type="common">pinecone soldierfish</name>
    <dbReference type="NCBI Taxonomy" id="586833"/>
    <lineage>
        <taxon>Eukaryota</taxon>
        <taxon>Metazoa</taxon>
        <taxon>Chordata</taxon>
        <taxon>Craniata</taxon>
        <taxon>Vertebrata</taxon>
        <taxon>Euteleostomi</taxon>
        <taxon>Actinopterygii</taxon>
        <taxon>Neopterygii</taxon>
        <taxon>Teleostei</taxon>
        <taxon>Neoteleostei</taxon>
        <taxon>Acanthomorphata</taxon>
        <taxon>Holocentriformes</taxon>
        <taxon>Holocentridae</taxon>
        <taxon>Myripristis</taxon>
    </lineage>
</organism>
<evidence type="ECO:0000313" key="4">
    <source>
        <dbReference type="Proteomes" id="UP000472263"/>
    </source>
</evidence>
<dbReference type="AlphaFoldDB" id="A0A667XE36"/>
<keyword evidence="2" id="KW-0812">Transmembrane</keyword>
<dbReference type="Proteomes" id="UP000472263">
    <property type="component" value="Chromosome 2"/>
</dbReference>
<dbReference type="Ensembl" id="ENSMMDT00005007487.1">
    <property type="protein sequence ID" value="ENSMMDP00005007291.1"/>
    <property type="gene ID" value="ENSMMDG00005003968.1"/>
</dbReference>
<dbReference type="GeneTree" id="ENSGT01030000239163"/>
<accession>A0A667XE36</accession>
<evidence type="ECO:0008006" key="5">
    <source>
        <dbReference type="Google" id="ProtNLM"/>
    </source>
</evidence>
<name>A0A667XE36_9TELE</name>
<reference evidence="3" key="1">
    <citation type="submission" date="2019-06" db="EMBL/GenBank/DDBJ databases">
        <authorList>
            <consortium name="Wellcome Sanger Institute Data Sharing"/>
        </authorList>
    </citation>
    <scope>NUCLEOTIDE SEQUENCE [LARGE SCALE GENOMIC DNA]</scope>
</reference>